<dbReference type="GO" id="GO:0048029">
    <property type="term" value="F:monosaccharide binding"/>
    <property type="evidence" value="ECO:0007669"/>
    <property type="project" value="TreeGrafter"/>
</dbReference>
<evidence type="ECO:0000256" key="8">
    <source>
        <dbReference type="RuleBase" id="RU000612"/>
    </source>
</evidence>
<dbReference type="SUPFAM" id="SSF53697">
    <property type="entry name" value="SIS domain"/>
    <property type="match status" value="1"/>
</dbReference>
<dbReference type="GO" id="GO:0006094">
    <property type="term" value="P:gluconeogenesis"/>
    <property type="evidence" value="ECO:0007669"/>
    <property type="project" value="UniProtKB-KW"/>
</dbReference>
<accession>L1LCC7</accession>
<evidence type="ECO:0000313" key="9">
    <source>
        <dbReference type="EMBL" id="EKX72905.1"/>
    </source>
</evidence>
<comment type="pathway">
    <text evidence="1 8">Carbohydrate degradation; glycolysis; D-glyceraldehyde 3-phosphate and glycerone phosphate from D-glucose: step 2/4.</text>
</comment>
<dbReference type="EC" id="5.3.1.9" evidence="3 8"/>
<dbReference type="GO" id="GO:0051156">
    <property type="term" value="P:glucose 6-phosphate metabolic process"/>
    <property type="evidence" value="ECO:0007669"/>
    <property type="project" value="TreeGrafter"/>
</dbReference>
<dbReference type="InterPro" id="IPR046348">
    <property type="entry name" value="SIS_dom_sf"/>
</dbReference>
<protein>
    <recommendedName>
        <fullName evidence="3 8">Glucose-6-phosphate isomerase</fullName>
        <ecNumber evidence="3 8">5.3.1.9</ecNumber>
    </recommendedName>
</protein>
<evidence type="ECO:0000256" key="6">
    <source>
        <dbReference type="ARBA" id="ARBA00023235"/>
    </source>
</evidence>
<dbReference type="eggNOG" id="KOG2446">
    <property type="taxonomic scope" value="Eukaryota"/>
</dbReference>
<dbReference type="InterPro" id="IPR035476">
    <property type="entry name" value="SIS_PGI_1"/>
</dbReference>
<evidence type="ECO:0000313" key="10">
    <source>
        <dbReference type="Proteomes" id="UP000031512"/>
    </source>
</evidence>
<proteinExistence type="inferred from homology"/>
<dbReference type="Gene3D" id="3.40.50.10490">
    <property type="entry name" value="Glucose-6-phosphate isomerase like protein, domain 1"/>
    <property type="match status" value="2"/>
</dbReference>
<sequence>MDCQFVEESAGFKNLLKSHSDNKEPNLGVLLSDKTRCNALIKQFDGITLDVSRQLLTLETMDKLLALAKEMKVKEKTKFLFDGTILNTSERRSVLHTALRLPKGSSLVVNGEDVLPGVHEVLDRIKSFSDDVRSGKVTASDGKPFDSILCVGIGGSFLGTAFTSEAFMGYEHARRAAFGKKIRFLSNVDPAGFRIVADELDPNRTLVIIISKTFTTVETIKNAITVKQWLLDNIANPKDFCKHLCAISTNLKLTKEFGIEDSRVFGFWDWVGGRYSVSSAVGVLPLSIYFGFDIVEGFLKGCHSMDKHFLESELEENLPVLMALCSFYNSAILGFNTVAILPYSQDLSKFAPYIQQLIMESNGKSVRSNGDPLPLGASEIYFGEPGTNGQHSFYQLFHQGRTVPSEFIGFVKSDNKDNAVNGTTHHQELMANFFAQPDALAYGLSMETLLSDGVGEEIARHKVCPGNRPSQVLLFDELTPYTVGQLVALYEHRTAVCGFLLGINSFDQMGVELGKILASDIRKLFASGTRNWSEHEKPGKLSYSTTKLLEKFTR</sequence>
<dbReference type="Pfam" id="PF00342">
    <property type="entry name" value="PGI"/>
    <property type="match status" value="1"/>
</dbReference>
<dbReference type="PANTHER" id="PTHR11469">
    <property type="entry name" value="GLUCOSE-6-PHOSPHATE ISOMERASE"/>
    <property type="match status" value="1"/>
</dbReference>
<name>L1LCC7_THEEQ</name>
<comment type="similarity">
    <text evidence="2 8">Belongs to the GPI family.</text>
</comment>
<dbReference type="CDD" id="cd05016">
    <property type="entry name" value="SIS_PGI_2"/>
    <property type="match status" value="1"/>
</dbReference>
<comment type="catalytic activity">
    <reaction evidence="7 8">
        <text>alpha-D-glucose 6-phosphate = beta-D-fructose 6-phosphate</text>
        <dbReference type="Rhea" id="RHEA:11816"/>
        <dbReference type="ChEBI" id="CHEBI:57634"/>
        <dbReference type="ChEBI" id="CHEBI:58225"/>
        <dbReference type="EC" id="5.3.1.9"/>
    </reaction>
</comment>
<evidence type="ECO:0000256" key="1">
    <source>
        <dbReference type="ARBA" id="ARBA00004926"/>
    </source>
</evidence>
<comment type="caution">
    <text evidence="9">The sequence shown here is derived from an EMBL/GenBank/DDBJ whole genome shotgun (WGS) entry which is preliminary data.</text>
</comment>
<dbReference type="EMBL" id="ACOU01000004">
    <property type="protein sequence ID" value="EKX72905.1"/>
    <property type="molecule type" value="Genomic_DNA"/>
</dbReference>
<dbReference type="PRINTS" id="PR00662">
    <property type="entry name" value="G6PISOMERASE"/>
</dbReference>
<dbReference type="STRING" id="1537102.L1LCC7"/>
<dbReference type="InterPro" id="IPR001672">
    <property type="entry name" value="G6P_Isomerase"/>
</dbReference>
<dbReference type="UniPathway" id="UPA00109">
    <property type="reaction ID" value="UER00181"/>
</dbReference>
<dbReference type="GO" id="GO:0005829">
    <property type="term" value="C:cytosol"/>
    <property type="evidence" value="ECO:0007669"/>
    <property type="project" value="TreeGrafter"/>
</dbReference>
<keyword evidence="5 8" id="KW-0324">Glycolysis</keyword>
<gene>
    <name evidence="9" type="ORF">BEWA_014640</name>
</gene>
<dbReference type="NCBIfam" id="NF001211">
    <property type="entry name" value="PRK00179.1"/>
    <property type="match status" value="1"/>
</dbReference>
<dbReference type="Gene3D" id="1.10.1390.10">
    <property type="match status" value="1"/>
</dbReference>
<dbReference type="GO" id="GO:0006096">
    <property type="term" value="P:glycolytic process"/>
    <property type="evidence" value="ECO:0007669"/>
    <property type="project" value="UniProtKB-UniPathway"/>
</dbReference>
<dbReference type="PROSITE" id="PS00174">
    <property type="entry name" value="P_GLUCOSE_ISOMERASE_2"/>
    <property type="match status" value="1"/>
</dbReference>
<dbReference type="HAMAP" id="MF_00473">
    <property type="entry name" value="G6P_isomerase"/>
    <property type="match status" value="1"/>
</dbReference>
<organism evidence="9 10">
    <name type="scientific">Theileria equi strain WA</name>
    <dbReference type="NCBI Taxonomy" id="1537102"/>
    <lineage>
        <taxon>Eukaryota</taxon>
        <taxon>Sar</taxon>
        <taxon>Alveolata</taxon>
        <taxon>Apicomplexa</taxon>
        <taxon>Aconoidasida</taxon>
        <taxon>Piroplasmida</taxon>
        <taxon>Theileriidae</taxon>
        <taxon>Theileria</taxon>
    </lineage>
</organism>
<dbReference type="PROSITE" id="PS00765">
    <property type="entry name" value="P_GLUCOSE_ISOMERASE_1"/>
    <property type="match status" value="1"/>
</dbReference>
<dbReference type="RefSeq" id="XP_004832357.1">
    <property type="nucleotide sequence ID" value="XM_004832300.1"/>
</dbReference>
<evidence type="ECO:0000256" key="5">
    <source>
        <dbReference type="ARBA" id="ARBA00023152"/>
    </source>
</evidence>
<dbReference type="PROSITE" id="PS51463">
    <property type="entry name" value="P_GLUCOSE_ISOMERASE_3"/>
    <property type="match status" value="1"/>
</dbReference>
<dbReference type="InterPro" id="IPR018189">
    <property type="entry name" value="Phosphoglucose_isomerase_CS"/>
</dbReference>
<evidence type="ECO:0000256" key="4">
    <source>
        <dbReference type="ARBA" id="ARBA00022432"/>
    </source>
</evidence>
<dbReference type="PANTHER" id="PTHR11469:SF1">
    <property type="entry name" value="GLUCOSE-6-PHOSPHATE ISOMERASE"/>
    <property type="match status" value="1"/>
</dbReference>
<dbReference type="OrthoDB" id="5831190at2759"/>
<dbReference type="GO" id="GO:0004347">
    <property type="term" value="F:glucose-6-phosphate isomerase activity"/>
    <property type="evidence" value="ECO:0007669"/>
    <property type="project" value="UniProtKB-EC"/>
</dbReference>
<dbReference type="InterPro" id="IPR023096">
    <property type="entry name" value="G6P_Isomerase_C"/>
</dbReference>
<dbReference type="Proteomes" id="UP000031512">
    <property type="component" value="Unassembled WGS sequence"/>
</dbReference>
<dbReference type="CDD" id="cd05015">
    <property type="entry name" value="SIS_PGI_1"/>
    <property type="match status" value="1"/>
</dbReference>
<dbReference type="GeneID" id="15804540"/>
<dbReference type="AlphaFoldDB" id="L1LCC7"/>
<reference evidence="9 10" key="1">
    <citation type="journal article" date="2012" name="BMC Genomics">
        <title>Comparative genomic analysis and phylogenetic position of Theileria equi.</title>
        <authorList>
            <person name="Kappmeyer L.S."/>
            <person name="Thiagarajan M."/>
            <person name="Herndon D.R."/>
            <person name="Ramsay J.D."/>
            <person name="Caler E."/>
            <person name="Djikeng A."/>
            <person name="Gillespie J.J."/>
            <person name="Lau A.O."/>
            <person name="Roalson E.H."/>
            <person name="Silva J.C."/>
            <person name="Silva M.G."/>
            <person name="Suarez C.E."/>
            <person name="Ueti M.W."/>
            <person name="Nene V.M."/>
            <person name="Mealey R.H."/>
            <person name="Knowles D.P."/>
            <person name="Brayton K.A."/>
        </authorList>
    </citation>
    <scope>NUCLEOTIDE SEQUENCE [LARGE SCALE GENOMIC DNA]</scope>
    <source>
        <strain evidence="9 10">WA</strain>
    </source>
</reference>
<evidence type="ECO:0000256" key="7">
    <source>
        <dbReference type="ARBA" id="ARBA00029321"/>
    </source>
</evidence>
<evidence type="ECO:0000256" key="2">
    <source>
        <dbReference type="ARBA" id="ARBA00006604"/>
    </source>
</evidence>
<keyword evidence="4 8" id="KW-0312">Gluconeogenesis</keyword>
<keyword evidence="10" id="KW-1185">Reference proteome</keyword>
<dbReference type="GO" id="GO:0097367">
    <property type="term" value="F:carbohydrate derivative binding"/>
    <property type="evidence" value="ECO:0007669"/>
    <property type="project" value="InterPro"/>
</dbReference>
<evidence type="ECO:0000256" key="3">
    <source>
        <dbReference type="ARBA" id="ARBA00011952"/>
    </source>
</evidence>
<keyword evidence="6 8" id="KW-0413">Isomerase</keyword>
<dbReference type="KEGG" id="beq:BEWA_014640"/>
<dbReference type="VEuPathDB" id="PiroplasmaDB:BEWA_014640"/>
<dbReference type="InterPro" id="IPR035482">
    <property type="entry name" value="SIS_PGI_2"/>
</dbReference>